<dbReference type="EMBL" id="CP096649">
    <property type="protein sequence ID" value="UQK59431.1"/>
    <property type="molecule type" value="Genomic_DNA"/>
</dbReference>
<evidence type="ECO:0000256" key="4">
    <source>
        <dbReference type="ARBA" id="ARBA00022898"/>
    </source>
</evidence>
<dbReference type="Pfam" id="PF00266">
    <property type="entry name" value="Aminotran_5"/>
    <property type="match status" value="1"/>
</dbReference>
<evidence type="ECO:0000256" key="5">
    <source>
        <dbReference type="ARBA" id="ARBA00050776"/>
    </source>
</evidence>
<dbReference type="GO" id="GO:0008483">
    <property type="term" value="F:transaminase activity"/>
    <property type="evidence" value="ECO:0007669"/>
    <property type="project" value="UniProtKB-KW"/>
</dbReference>
<dbReference type="PROSITE" id="PS00595">
    <property type="entry name" value="AA_TRANSFER_CLASS_5"/>
    <property type="match status" value="1"/>
</dbReference>
<dbReference type="RefSeq" id="WP_249242875.1">
    <property type="nucleotide sequence ID" value="NZ_CP096649.1"/>
</dbReference>
<dbReference type="SUPFAM" id="SSF53383">
    <property type="entry name" value="PLP-dependent transferases"/>
    <property type="match status" value="1"/>
</dbReference>
<dbReference type="PIRSF" id="PIRSF005572">
    <property type="entry name" value="NifS"/>
    <property type="match status" value="1"/>
</dbReference>
<evidence type="ECO:0000256" key="3">
    <source>
        <dbReference type="ARBA" id="ARBA00012239"/>
    </source>
</evidence>
<comment type="cofactor">
    <cofactor evidence="1 6">
        <name>pyridoxal 5'-phosphate</name>
        <dbReference type="ChEBI" id="CHEBI:597326"/>
    </cofactor>
</comment>
<dbReference type="InterPro" id="IPR000192">
    <property type="entry name" value="Aminotrans_V_dom"/>
</dbReference>
<dbReference type="Proteomes" id="UP000831151">
    <property type="component" value="Chromosome"/>
</dbReference>
<reference evidence="8" key="1">
    <citation type="submission" date="2022-04" db="EMBL/GenBank/DDBJ databases">
        <title>Complete genome sequences of Ezakiella coagulans and Fenollaria massiliensis.</title>
        <authorList>
            <person name="France M.T."/>
            <person name="Clifford J."/>
            <person name="Narina S."/>
            <person name="Rutt L."/>
            <person name="Ravel J."/>
        </authorList>
    </citation>
    <scope>NUCLEOTIDE SEQUENCE</scope>
    <source>
        <strain evidence="8">C0061C2</strain>
    </source>
</reference>
<evidence type="ECO:0000259" key="7">
    <source>
        <dbReference type="Pfam" id="PF00266"/>
    </source>
</evidence>
<organism evidence="8 9">
    <name type="scientific">Fenollaria massiliensis</name>
    <dbReference type="NCBI Taxonomy" id="938288"/>
    <lineage>
        <taxon>Bacteria</taxon>
        <taxon>Bacillati</taxon>
        <taxon>Bacillota</taxon>
        <taxon>Clostridia</taxon>
        <taxon>Eubacteriales</taxon>
        <taxon>Fenollaria</taxon>
    </lineage>
</organism>
<dbReference type="EC" id="2.8.1.7" evidence="3"/>
<dbReference type="GO" id="GO:0031071">
    <property type="term" value="F:cysteine desulfurase activity"/>
    <property type="evidence" value="ECO:0007669"/>
    <property type="project" value="UniProtKB-EC"/>
</dbReference>
<feature type="domain" description="Aminotransferase class V" evidence="7">
    <location>
        <begin position="2"/>
        <end position="369"/>
    </location>
</feature>
<dbReference type="AlphaFoldDB" id="A0A9E7DKC1"/>
<keyword evidence="8" id="KW-0808">Transferase</keyword>
<dbReference type="KEGG" id="fms:M1R53_01890"/>
<keyword evidence="8" id="KW-0032">Aminotransferase</keyword>
<comment type="similarity">
    <text evidence="2">Belongs to the class-V pyridoxal-phosphate-dependent aminotransferase family. Csd subfamily.</text>
</comment>
<dbReference type="Gene3D" id="3.90.1150.10">
    <property type="entry name" value="Aspartate Aminotransferase, domain 1"/>
    <property type="match status" value="1"/>
</dbReference>
<keyword evidence="9" id="KW-1185">Reference proteome</keyword>
<dbReference type="InterPro" id="IPR015421">
    <property type="entry name" value="PyrdxlP-dep_Trfase_major"/>
</dbReference>
<proteinExistence type="inferred from homology"/>
<evidence type="ECO:0000256" key="6">
    <source>
        <dbReference type="RuleBase" id="RU004504"/>
    </source>
</evidence>
<evidence type="ECO:0000256" key="1">
    <source>
        <dbReference type="ARBA" id="ARBA00001933"/>
    </source>
</evidence>
<dbReference type="InterPro" id="IPR015422">
    <property type="entry name" value="PyrdxlP-dep_Trfase_small"/>
</dbReference>
<evidence type="ECO:0000256" key="2">
    <source>
        <dbReference type="ARBA" id="ARBA00010447"/>
    </source>
</evidence>
<name>A0A9E7DKC1_9FIRM</name>
<evidence type="ECO:0000313" key="9">
    <source>
        <dbReference type="Proteomes" id="UP000831151"/>
    </source>
</evidence>
<accession>A0A9E7DKC1</accession>
<sequence>MHYFDNASTTFPKPESVYKKFNEAFREYGANPGRSGHKLALKAMEEIMKTRLSLAKLFNVDNPLNISFHMNTTYALNTAIKGALKKGDHVITTSMEHNSVLRPLFALKEMGIIDLTVVKADKTGEVGKDKIAKAIKDNTRMLVMTHSSNLLGTVENIDEISKAVKAINKDIIILIDAAQSAGIIDIDLKKLDIDMLATAGHKSLFGPQGTGVLYLRNPELVMHTIEGGTGSRSNEVYQPMDMPDKLEPGTPNGHGIIALGAGAEYILEEGIDNIRKHEETLTKTFIDGLKTIDGVEIYGLLDEKRKTPVVSMNMEGVDSSILSYVLDDEYDIQTRPGLHCAPLAHETIGTIKKGAVRFSFSCFNKEDEIIYAIETLKNIKKEAKDGKYQ</sequence>
<dbReference type="InterPro" id="IPR020578">
    <property type="entry name" value="Aminotrans_V_PyrdxlP_BS"/>
</dbReference>
<evidence type="ECO:0000313" key="8">
    <source>
        <dbReference type="EMBL" id="UQK59431.1"/>
    </source>
</evidence>
<protein>
    <recommendedName>
        <fullName evidence="3">cysteine desulfurase</fullName>
        <ecNumber evidence="3">2.8.1.7</ecNumber>
    </recommendedName>
</protein>
<gene>
    <name evidence="8" type="ORF">M1R53_01890</name>
</gene>
<dbReference type="PANTHER" id="PTHR43586">
    <property type="entry name" value="CYSTEINE DESULFURASE"/>
    <property type="match status" value="1"/>
</dbReference>
<dbReference type="PANTHER" id="PTHR43586:SF4">
    <property type="entry name" value="ISOPENICILLIN N EPIMERASE"/>
    <property type="match status" value="1"/>
</dbReference>
<dbReference type="NCBIfam" id="TIGR01977">
    <property type="entry name" value="am_tr_V_EF2568"/>
    <property type="match status" value="1"/>
</dbReference>
<dbReference type="InterPro" id="IPR015424">
    <property type="entry name" value="PyrdxlP-dep_Trfase"/>
</dbReference>
<dbReference type="InterPro" id="IPR016454">
    <property type="entry name" value="Cysteine_dSase"/>
</dbReference>
<comment type="catalytic activity">
    <reaction evidence="5">
        <text>(sulfur carrier)-H + L-cysteine = (sulfur carrier)-SH + L-alanine</text>
        <dbReference type="Rhea" id="RHEA:43892"/>
        <dbReference type="Rhea" id="RHEA-COMP:14737"/>
        <dbReference type="Rhea" id="RHEA-COMP:14739"/>
        <dbReference type="ChEBI" id="CHEBI:29917"/>
        <dbReference type="ChEBI" id="CHEBI:35235"/>
        <dbReference type="ChEBI" id="CHEBI:57972"/>
        <dbReference type="ChEBI" id="CHEBI:64428"/>
        <dbReference type="EC" id="2.8.1.7"/>
    </reaction>
</comment>
<dbReference type="InterPro" id="IPR010969">
    <property type="entry name" value="Cys_dSase-rel_unknwn_funct"/>
</dbReference>
<keyword evidence="4" id="KW-0663">Pyridoxal phosphate</keyword>
<dbReference type="Gene3D" id="3.40.640.10">
    <property type="entry name" value="Type I PLP-dependent aspartate aminotransferase-like (Major domain)"/>
    <property type="match status" value="1"/>
</dbReference>